<dbReference type="CDD" id="cd00093">
    <property type="entry name" value="HTH_XRE"/>
    <property type="match status" value="1"/>
</dbReference>
<dbReference type="Pfam" id="PF13560">
    <property type="entry name" value="HTH_31"/>
    <property type="match status" value="1"/>
</dbReference>
<dbReference type="SUPFAM" id="SSF47413">
    <property type="entry name" value="lambda repressor-like DNA-binding domains"/>
    <property type="match status" value="1"/>
</dbReference>
<dbReference type="InterPro" id="IPR001387">
    <property type="entry name" value="Cro/C1-type_HTH"/>
</dbReference>
<reference evidence="2 3" key="1">
    <citation type="submission" date="2024-03" db="EMBL/GenBank/DDBJ databases">
        <title>Novel Streptomyces species of biotechnological and ecological value are a feature of Machair soil.</title>
        <authorList>
            <person name="Prole J.R."/>
            <person name="Goodfellow M."/>
            <person name="Allenby N."/>
            <person name="Ward A.C."/>
        </authorList>
    </citation>
    <scope>NUCLEOTIDE SEQUENCE [LARGE SCALE GENOMIC DNA]</scope>
    <source>
        <strain evidence="2 3">MS1.HAVA.3</strain>
    </source>
</reference>
<gene>
    <name evidence="2" type="ORF">WKI68_32730</name>
</gene>
<organism evidence="2 3">
    <name type="scientific">Streptomyces caledonius</name>
    <dbReference type="NCBI Taxonomy" id="3134107"/>
    <lineage>
        <taxon>Bacteria</taxon>
        <taxon>Bacillati</taxon>
        <taxon>Actinomycetota</taxon>
        <taxon>Actinomycetes</taxon>
        <taxon>Kitasatosporales</taxon>
        <taxon>Streptomycetaceae</taxon>
        <taxon>Streptomyces</taxon>
    </lineage>
</organism>
<dbReference type="Gene3D" id="1.10.260.40">
    <property type="entry name" value="lambda repressor-like DNA-binding domains"/>
    <property type="match status" value="1"/>
</dbReference>
<evidence type="ECO:0000313" key="2">
    <source>
        <dbReference type="EMBL" id="MEJ8644751.1"/>
    </source>
</evidence>
<feature type="domain" description="HTH cro/C1-type" evidence="1">
    <location>
        <begin position="22"/>
        <end position="75"/>
    </location>
</feature>
<name>A0ABU8UB47_9ACTN</name>
<evidence type="ECO:0000313" key="3">
    <source>
        <dbReference type="Proteomes" id="UP001382904"/>
    </source>
</evidence>
<protein>
    <submittedName>
        <fullName evidence="2">Helix-turn-helix transcriptional regulator</fullName>
    </submittedName>
</protein>
<dbReference type="Proteomes" id="UP001382904">
    <property type="component" value="Unassembled WGS sequence"/>
</dbReference>
<comment type="caution">
    <text evidence="2">The sequence shown here is derived from an EMBL/GenBank/DDBJ whole genome shotgun (WGS) entry which is preliminary data.</text>
</comment>
<proteinExistence type="predicted"/>
<dbReference type="InterPro" id="IPR043917">
    <property type="entry name" value="DUF5753"/>
</dbReference>
<sequence>MAKPKGEGGAAQTPEEFAREELRRHREGAGLTQEGLGERIFTTGSYVGQMECGQRRLRPEIAVLIDKELGTRDYFTRLSKAFKSKHVEYFAVAAELEVQATAIYDYAPTLVPGLLQTTDYARAVVRANSPTALAEHVDALVASRMDRVRLLDDPARPELWVVLHESVLRTAVGGPAVMAAQLQHIAAYVRSHRITMQVVPFSAGAHGVLGSLVRIMQFAEAPDVAYTEGPHAGQLLDYPALVQRHWKSYDLARAAALSPEVSLTRIESVAEDHATCAQT</sequence>
<dbReference type="InterPro" id="IPR010982">
    <property type="entry name" value="Lambda_DNA-bd_dom_sf"/>
</dbReference>
<dbReference type="EMBL" id="JBBKAM010000002">
    <property type="protein sequence ID" value="MEJ8644751.1"/>
    <property type="molecule type" value="Genomic_DNA"/>
</dbReference>
<dbReference type="PROSITE" id="PS50943">
    <property type="entry name" value="HTH_CROC1"/>
    <property type="match status" value="1"/>
</dbReference>
<accession>A0ABU8UB47</accession>
<keyword evidence="3" id="KW-1185">Reference proteome</keyword>
<dbReference type="Pfam" id="PF19054">
    <property type="entry name" value="DUF5753"/>
    <property type="match status" value="1"/>
</dbReference>
<dbReference type="SMART" id="SM00530">
    <property type="entry name" value="HTH_XRE"/>
    <property type="match status" value="1"/>
</dbReference>
<evidence type="ECO:0000259" key="1">
    <source>
        <dbReference type="PROSITE" id="PS50943"/>
    </source>
</evidence>